<feature type="transmembrane region" description="Helical" evidence="4">
    <location>
        <begin position="133"/>
        <end position="152"/>
    </location>
</feature>
<name>A0ABU1RRS2_9GAMM</name>
<evidence type="ECO:0000256" key="2">
    <source>
        <dbReference type="PROSITE-ProRule" id="PRU00339"/>
    </source>
</evidence>
<dbReference type="InterPro" id="IPR036388">
    <property type="entry name" value="WH-like_DNA-bd_sf"/>
</dbReference>
<feature type="DNA-binding region" description="OmpR/PhoB-type" evidence="3">
    <location>
        <begin position="7"/>
        <end position="105"/>
    </location>
</feature>
<evidence type="ECO:0000313" key="7">
    <source>
        <dbReference type="Proteomes" id="UP001254759"/>
    </source>
</evidence>
<evidence type="ECO:0000256" key="1">
    <source>
        <dbReference type="ARBA" id="ARBA00023125"/>
    </source>
</evidence>
<dbReference type="SMART" id="SM00028">
    <property type="entry name" value="TPR"/>
    <property type="match status" value="3"/>
</dbReference>
<dbReference type="PANTHER" id="PTHR12558:SF33">
    <property type="entry name" value="BLL7664 PROTEIN"/>
    <property type="match status" value="1"/>
</dbReference>
<dbReference type="InterPro" id="IPR016032">
    <property type="entry name" value="Sig_transdc_resp-reg_C-effctor"/>
</dbReference>
<dbReference type="PROSITE" id="PS50005">
    <property type="entry name" value="TPR"/>
    <property type="match status" value="1"/>
</dbReference>
<keyword evidence="4" id="KW-0812">Transmembrane</keyword>
<organism evidence="6 7">
    <name type="scientific">Pseudoxanthomonas sacheonensis</name>
    <dbReference type="NCBI Taxonomy" id="443615"/>
    <lineage>
        <taxon>Bacteria</taxon>
        <taxon>Pseudomonadati</taxon>
        <taxon>Pseudomonadota</taxon>
        <taxon>Gammaproteobacteria</taxon>
        <taxon>Lysobacterales</taxon>
        <taxon>Lysobacteraceae</taxon>
        <taxon>Pseudoxanthomonas</taxon>
    </lineage>
</organism>
<evidence type="ECO:0000313" key="6">
    <source>
        <dbReference type="EMBL" id="MDR6841477.1"/>
    </source>
</evidence>
<dbReference type="GO" id="GO:0003677">
    <property type="term" value="F:DNA binding"/>
    <property type="evidence" value="ECO:0007669"/>
    <property type="project" value="UniProtKB-KW"/>
</dbReference>
<dbReference type="Gene3D" id="1.25.40.10">
    <property type="entry name" value="Tetratricopeptide repeat domain"/>
    <property type="match status" value="2"/>
</dbReference>
<dbReference type="SMART" id="SM00862">
    <property type="entry name" value="Trans_reg_C"/>
    <property type="match status" value="1"/>
</dbReference>
<evidence type="ECO:0000256" key="4">
    <source>
        <dbReference type="SAM" id="Phobius"/>
    </source>
</evidence>
<dbReference type="EMBL" id="JAVDTT010000002">
    <property type="protein sequence ID" value="MDR6841477.1"/>
    <property type="molecule type" value="Genomic_DNA"/>
</dbReference>
<keyword evidence="7" id="KW-1185">Reference proteome</keyword>
<protein>
    <submittedName>
        <fullName evidence="6">DNA-binding winged helix-turn-helix (WHTH) protein/Tfp pilus assembly protein PilF</fullName>
    </submittedName>
</protein>
<dbReference type="InterPro" id="IPR001867">
    <property type="entry name" value="OmpR/PhoB-type_DNA-bd"/>
</dbReference>
<dbReference type="Pfam" id="PF00486">
    <property type="entry name" value="Trans_reg_C"/>
    <property type="match status" value="1"/>
</dbReference>
<keyword evidence="2" id="KW-0802">TPR repeat</keyword>
<accession>A0ABU1RRS2</accession>
<dbReference type="PROSITE" id="PS51755">
    <property type="entry name" value="OMPR_PHOB"/>
    <property type="match status" value="1"/>
</dbReference>
<dbReference type="SUPFAM" id="SSF46894">
    <property type="entry name" value="C-terminal effector domain of the bipartite response regulators"/>
    <property type="match status" value="1"/>
</dbReference>
<dbReference type="Proteomes" id="UP001254759">
    <property type="component" value="Unassembled WGS sequence"/>
</dbReference>
<evidence type="ECO:0000256" key="3">
    <source>
        <dbReference type="PROSITE-ProRule" id="PRU01091"/>
    </source>
</evidence>
<dbReference type="CDD" id="cd00383">
    <property type="entry name" value="trans_reg_C"/>
    <property type="match status" value="1"/>
</dbReference>
<sequence length="427" mass="45737">MNTPASNTGLRVGEWSVDSAAGELSGVPGAVRVEPKVMDLLLLLASQPGQVVTRERIMNALWPGLVVGEDSLARTVSKLRQALGDDARSPRYVETISKRGYRLLAEVTMSAAATPTTAPTVAPVSAARNHKKWLGVAALGIAGLIGLGWLLGRGPAPPVSSDDSALLVSRADDYYFQFSRADNEAAIELYQRVLALHPDHAPALAGLANALTQRAIRWPESPGTGPAEFTRLGDALANGHLDREPARTQLRRARQLAERAVGVAPDSAATHKALGFVAGAQRRFEAALVSYRRAVALDPDAWGPLINIGDVLEISGRDDEALAYFEQAYAAMGRAYDRNPVQVRPWYAPMGVLIASRYRARGNLLAAEAWYRRVLTQSPLQPEATGGLAEVLRTGGDIAAADRLCDELMQRVGATAACTRKARESAR</sequence>
<dbReference type="InterPro" id="IPR019734">
    <property type="entry name" value="TPR_rpt"/>
</dbReference>
<reference evidence="6 7" key="1">
    <citation type="submission" date="2023-07" db="EMBL/GenBank/DDBJ databases">
        <title>Sorghum-associated microbial communities from plants grown in Nebraska, USA.</title>
        <authorList>
            <person name="Schachtman D."/>
        </authorList>
    </citation>
    <scope>NUCLEOTIDE SEQUENCE [LARGE SCALE GENOMIC DNA]</scope>
    <source>
        <strain evidence="6 7">BE107</strain>
    </source>
</reference>
<feature type="repeat" description="TPR" evidence="2">
    <location>
        <begin position="268"/>
        <end position="301"/>
    </location>
</feature>
<dbReference type="SUPFAM" id="SSF48452">
    <property type="entry name" value="TPR-like"/>
    <property type="match status" value="1"/>
</dbReference>
<dbReference type="Gene3D" id="1.10.10.10">
    <property type="entry name" value="Winged helix-like DNA-binding domain superfamily/Winged helix DNA-binding domain"/>
    <property type="match status" value="1"/>
</dbReference>
<gene>
    <name evidence="6" type="ORF">J2W94_001762</name>
</gene>
<keyword evidence="4" id="KW-0472">Membrane</keyword>
<proteinExistence type="predicted"/>
<dbReference type="Pfam" id="PF13432">
    <property type="entry name" value="TPR_16"/>
    <property type="match status" value="2"/>
</dbReference>
<evidence type="ECO:0000259" key="5">
    <source>
        <dbReference type="PROSITE" id="PS51755"/>
    </source>
</evidence>
<keyword evidence="4" id="KW-1133">Transmembrane helix</keyword>
<feature type="domain" description="OmpR/PhoB-type" evidence="5">
    <location>
        <begin position="7"/>
        <end position="105"/>
    </location>
</feature>
<dbReference type="RefSeq" id="WP_310092290.1">
    <property type="nucleotide sequence ID" value="NZ_JAVDTT010000002.1"/>
</dbReference>
<keyword evidence="1 3" id="KW-0238">DNA-binding</keyword>
<dbReference type="InterPro" id="IPR011990">
    <property type="entry name" value="TPR-like_helical_dom_sf"/>
</dbReference>
<comment type="caution">
    <text evidence="6">The sequence shown here is derived from an EMBL/GenBank/DDBJ whole genome shotgun (WGS) entry which is preliminary data.</text>
</comment>
<dbReference type="PANTHER" id="PTHR12558">
    <property type="entry name" value="CELL DIVISION CYCLE 16,23,27"/>
    <property type="match status" value="1"/>
</dbReference>